<sequence length="57" mass="6581">MLKCLKLSSDGRNTKFVCLSKYKSRSTSRWSLYVVQISSNNIYFVLVIVCFQILVTV</sequence>
<reference evidence="2" key="1">
    <citation type="submission" date="2014-09" db="EMBL/GenBank/DDBJ databases">
        <authorList>
            <person name="Magalhaes I.L.F."/>
            <person name="Oliveira U."/>
            <person name="Santos F.R."/>
            <person name="Vidigal T.H.D.A."/>
            <person name="Brescovit A.D."/>
            <person name="Santos A.J."/>
        </authorList>
    </citation>
    <scope>NUCLEOTIDE SEQUENCE</scope>
    <source>
        <tissue evidence="2">Shoot tissue taken approximately 20 cm above the soil surface</tissue>
    </source>
</reference>
<keyword evidence="1" id="KW-0812">Transmembrane</keyword>
<protein>
    <submittedName>
        <fullName evidence="2">Uncharacterized protein</fullName>
    </submittedName>
</protein>
<organism evidence="2">
    <name type="scientific">Arundo donax</name>
    <name type="common">Giant reed</name>
    <name type="synonym">Donax arundinaceus</name>
    <dbReference type="NCBI Taxonomy" id="35708"/>
    <lineage>
        <taxon>Eukaryota</taxon>
        <taxon>Viridiplantae</taxon>
        <taxon>Streptophyta</taxon>
        <taxon>Embryophyta</taxon>
        <taxon>Tracheophyta</taxon>
        <taxon>Spermatophyta</taxon>
        <taxon>Magnoliopsida</taxon>
        <taxon>Liliopsida</taxon>
        <taxon>Poales</taxon>
        <taxon>Poaceae</taxon>
        <taxon>PACMAD clade</taxon>
        <taxon>Arundinoideae</taxon>
        <taxon>Arundineae</taxon>
        <taxon>Arundo</taxon>
    </lineage>
</organism>
<dbReference type="AlphaFoldDB" id="A0A0A9ELS2"/>
<feature type="transmembrane region" description="Helical" evidence="1">
    <location>
        <begin position="30"/>
        <end position="55"/>
    </location>
</feature>
<keyword evidence="1" id="KW-1133">Transmembrane helix</keyword>
<proteinExistence type="predicted"/>
<evidence type="ECO:0000256" key="1">
    <source>
        <dbReference type="SAM" id="Phobius"/>
    </source>
</evidence>
<accession>A0A0A9ELS2</accession>
<evidence type="ECO:0000313" key="2">
    <source>
        <dbReference type="EMBL" id="JAE01660.1"/>
    </source>
</evidence>
<keyword evidence="1" id="KW-0472">Membrane</keyword>
<dbReference type="EMBL" id="GBRH01196236">
    <property type="protein sequence ID" value="JAE01660.1"/>
    <property type="molecule type" value="Transcribed_RNA"/>
</dbReference>
<reference evidence="2" key="2">
    <citation type="journal article" date="2015" name="Data Brief">
        <title>Shoot transcriptome of the giant reed, Arundo donax.</title>
        <authorList>
            <person name="Barrero R.A."/>
            <person name="Guerrero F.D."/>
            <person name="Moolhuijzen P."/>
            <person name="Goolsby J.A."/>
            <person name="Tidwell J."/>
            <person name="Bellgard S.E."/>
            <person name="Bellgard M.I."/>
        </authorList>
    </citation>
    <scope>NUCLEOTIDE SEQUENCE</scope>
    <source>
        <tissue evidence="2">Shoot tissue taken approximately 20 cm above the soil surface</tissue>
    </source>
</reference>
<name>A0A0A9ELS2_ARUDO</name>